<evidence type="ECO:0000313" key="1">
    <source>
        <dbReference type="EMBL" id="RLN30099.1"/>
    </source>
</evidence>
<keyword evidence="2" id="KW-1185">Reference proteome</keyword>
<organism evidence="1 2">
    <name type="scientific">Panicum miliaceum</name>
    <name type="common">Proso millet</name>
    <name type="synonym">Broomcorn millet</name>
    <dbReference type="NCBI Taxonomy" id="4540"/>
    <lineage>
        <taxon>Eukaryota</taxon>
        <taxon>Viridiplantae</taxon>
        <taxon>Streptophyta</taxon>
        <taxon>Embryophyta</taxon>
        <taxon>Tracheophyta</taxon>
        <taxon>Spermatophyta</taxon>
        <taxon>Magnoliopsida</taxon>
        <taxon>Liliopsida</taxon>
        <taxon>Poales</taxon>
        <taxon>Poaceae</taxon>
        <taxon>PACMAD clade</taxon>
        <taxon>Panicoideae</taxon>
        <taxon>Panicodae</taxon>
        <taxon>Paniceae</taxon>
        <taxon>Panicinae</taxon>
        <taxon>Panicum</taxon>
        <taxon>Panicum sect. Panicum</taxon>
    </lineage>
</organism>
<dbReference type="STRING" id="4540.A0A3L6T035"/>
<sequence length="100" mass="10992">MRPMRADLASLGARVRCEFERGEGDGVNAGRVKALEEGVRQALASAAFPETAYGCNYRSRRHRGRGFWSRIMHLVMNSASVIIMDGSSGDKLETNAVTFL</sequence>
<reference evidence="2" key="1">
    <citation type="journal article" date="2019" name="Nat. Commun.">
        <title>The genome of broomcorn millet.</title>
        <authorList>
            <person name="Zou C."/>
            <person name="Miki D."/>
            <person name="Li D."/>
            <person name="Tang Q."/>
            <person name="Xiao L."/>
            <person name="Rajput S."/>
            <person name="Deng P."/>
            <person name="Jia W."/>
            <person name="Huang R."/>
            <person name="Zhang M."/>
            <person name="Sun Y."/>
            <person name="Hu J."/>
            <person name="Fu X."/>
            <person name="Schnable P.S."/>
            <person name="Li F."/>
            <person name="Zhang H."/>
            <person name="Feng B."/>
            <person name="Zhu X."/>
            <person name="Liu R."/>
            <person name="Schnable J.C."/>
            <person name="Zhu J.-K."/>
            <person name="Zhang H."/>
        </authorList>
    </citation>
    <scope>NUCLEOTIDE SEQUENCE [LARGE SCALE GENOMIC DNA]</scope>
</reference>
<comment type="caution">
    <text evidence="1">The sequence shown here is derived from an EMBL/GenBank/DDBJ whole genome shotgun (WGS) entry which is preliminary data.</text>
</comment>
<proteinExistence type="predicted"/>
<evidence type="ECO:0000313" key="2">
    <source>
        <dbReference type="Proteomes" id="UP000275267"/>
    </source>
</evidence>
<dbReference type="EMBL" id="PQIB02000003">
    <property type="protein sequence ID" value="RLN30099.1"/>
    <property type="molecule type" value="Genomic_DNA"/>
</dbReference>
<protein>
    <submittedName>
        <fullName evidence="1">Uncharacterized protein</fullName>
    </submittedName>
</protein>
<name>A0A3L6T035_PANMI</name>
<dbReference type="Proteomes" id="UP000275267">
    <property type="component" value="Unassembled WGS sequence"/>
</dbReference>
<accession>A0A3L6T035</accession>
<gene>
    <name evidence="1" type="ORF">C2845_PM05G13390</name>
</gene>
<dbReference type="AlphaFoldDB" id="A0A3L6T035"/>